<protein>
    <submittedName>
        <fullName evidence="1">Uncharacterized protein</fullName>
    </submittedName>
</protein>
<organism evidence="1 2">
    <name type="scientific">Clostridium frigoris</name>
    <dbReference type="NCBI Taxonomy" id="205327"/>
    <lineage>
        <taxon>Bacteria</taxon>
        <taxon>Bacillati</taxon>
        <taxon>Bacillota</taxon>
        <taxon>Clostridia</taxon>
        <taxon>Eubacteriales</taxon>
        <taxon>Clostridiaceae</taxon>
        <taxon>Clostridium</taxon>
    </lineage>
</organism>
<accession>A0ABS6BRW4</accession>
<dbReference type="EMBL" id="JAHLDV010000006">
    <property type="protein sequence ID" value="MBU3159104.1"/>
    <property type="molecule type" value="Genomic_DNA"/>
</dbReference>
<evidence type="ECO:0000313" key="2">
    <source>
        <dbReference type="Proteomes" id="UP000776252"/>
    </source>
</evidence>
<dbReference type="Proteomes" id="UP000776252">
    <property type="component" value="Unassembled WGS sequence"/>
</dbReference>
<evidence type="ECO:0000313" key="1">
    <source>
        <dbReference type="EMBL" id="MBU3159104.1"/>
    </source>
</evidence>
<gene>
    <name evidence="1" type="ORF">KPL37_04945</name>
</gene>
<dbReference type="RefSeq" id="WP_216146304.1">
    <property type="nucleotide sequence ID" value="NZ_JAHLDV010000006.1"/>
</dbReference>
<sequence>MEVSILVGQFPISFDSTENINSIVTILGKSKMDDLVVLPEGVLQSISI</sequence>
<name>A0ABS6BRW4_9CLOT</name>
<reference evidence="1 2" key="1">
    <citation type="submission" date="2021-06" db="EMBL/GenBank/DDBJ databases">
        <title>Clostridia strains as spoilage organisms.</title>
        <authorList>
            <person name="Wambui J."/>
            <person name="Stephan R."/>
            <person name="Stevens M.J.A."/>
        </authorList>
    </citation>
    <scope>NUCLEOTIDE SEQUENCE [LARGE SCALE GENOMIC DNA]</scope>
    <source>
        <strain evidence="1 2">DSM 14204</strain>
    </source>
</reference>
<keyword evidence="2" id="KW-1185">Reference proteome</keyword>
<comment type="caution">
    <text evidence="1">The sequence shown here is derived from an EMBL/GenBank/DDBJ whole genome shotgun (WGS) entry which is preliminary data.</text>
</comment>
<proteinExistence type="predicted"/>